<sequence length="400" mass="45696">MDLIKYGVVEIIPEDELVKKIENSIKTGRPLKVKLGCDPTKPDLHLGHSVVLRKLRHFQELGHIAVLIIGDFTAMIGDPSGRSKTRPQLSFEETRINGQTYFEQAKKILLPERVEIRYNSEWLGKMTFEDVIRLASKYTVARMLERDDFSKRYKSGEPISIHELLYPLAQAMDSVAIEADVELGGTDQKFNLLVGRDIQREFGQEPQVIITMPLLVGTDGVEKMSKSLDNYIAFNDPPFEMYGKTMSIPDELIYDYFLLTTDLSPTEIENIKKQLNDPSVNPRDLKRRLAWELVRMYHGVEEANKAQEEFDKIFVRKEIPDEIEEFEIERGNGKIRVVDLLVQTGLANSKSEAKRLIQLGGVSIDGTKINDIDAIVGLEKSFVIKVGKRKFLRIKPKFKN</sequence>
<dbReference type="InterPro" id="IPR024088">
    <property type="entry name" value="Tyr-tRNA-ligase_bac-type"/>
</dbReference>
<name>A0A0S4NDQ1_9BACT</name>
<dbReference type="STRING" id="1643428.GCA_001442855_02188"/>
<dbReference type="GO" id="GO:0003723">
    <property type="term" value="F:RNA binding"/>
    <property type="evidence" value="ECO:0007669"/>
    <property type="project" value="UniProtKB-KW"/>
</dbReference>
<dbReference type="InterPro" id="IPR002942">
    <property type="entry name" value="S4_RNA-bd"/>
</dbReference>
<feature type="domain" description="RNA-binding S4" evidence="12">
    <location>
        <begin position="336"/>
        <end position="393"/>
    </location>
</feature>
<comment type="similarity">
    <text evidence="10">Belongs to the class-I aminoacyl-tRNA synthetase family. TyrS type 2 subfamily.</text>
</comment>
<keyword evidence="2 10" id="KW-0963">Cytoplasm</keyword>
<evidence type="ECO:0000256" key="4">
    <source>
        <dbReference type="ARBA" id="ARBA00022741"/>
    </source>
</evidence>
<proteinExistence type="inferred from homology"/>
<dbReference type="Pfam" id="PF22421">
    <property type="entry name" value="SYY_C-terminal"/>
    <property type="match status" value="1"/>
</dbReference>
<reference evidence="14" key="1">
    <citation type="submission" date="2015-11" db="EMBL/GenBank/DDBJ databases">
        <authorList>
            <person name="Varghese N."/>
        </authorList>
    </citation>
    <scope>NUCLEOTIDE SEQUENCE [LARGE SCALE GENOMIC DNA]</scope>
</reference>
<protein>
    <recommendedName>
        <fullName evidence="10">Tyrosine--tRNA ligase</fullName>
        <ecNumber evidence="10">6.1.1.1</ecNumber>
    </recommendedName>
    <alternativeName>
        <fullName evidence="10">Tyrosyl-tRNA synthetase</fullName>
        <shortName evidence="10">TyrRS</shortName>
    </alternativeName>
</protein>
<evidence type="ECO:0000256" key="11">
    <source>
        <dbReference type="PROSITE-ProRule" id="PRU00182"/>
    </source>
</evidence>
<comment type="catalytic activity">
    <reaction evidence="9 10">
        <text>tRNA(Tyr) + L-tyrosine + ATP = L-tyrosyl-tRNA(Tyr) + AMP + diphosphate + H(+)</text>
        <dbReference type="Rhea" id="RHEA:10220"/>
        <dbReference type="Rhea" id="RHEA-COMP:9706"/>
        <dbReference type="Rhea" id="RHEA-COMP:9707"/>
        <dbReference type="ChEBI" id="CHEBI:15378"/>
        <dbReference type="ChEBI" id="CHEBI:30616"/>
        <dbReference type="ChEBI" id="CHEBI:33019"/>
        <dbReference type="ChEBI" id="CHEBI:58315"/>
        <dbReference type="ChEBI" id="CHEBI:78442"/>
        <dbReference type="ChEBI" id="CHEBI:78536"/>
        <dbReference type="ChEBI" id="CHEBI:456215"/>
        <dbReference type="EC" id="6.1.1.1"/>
    </reaction>
</comment>
<dbReference type="InterPro" id="IPR002305">
    <property type="entry name" value="aa-tRNA-synth_Ic"/>
</dbReference>
<dbReference type="SUPFAM" id="SSF52374">
    <property type="entry name" value="Nucleotidylyl transferase"/>
    <property type="match status" value="1"/>
</dbReference>
<dbReference type="PANTHER" id="PTHR11766:SF1">
    <property type="entry name" value="TYROSINE--TRNA LIGASE"/>
    <property type="match status" value="1"/>
</dbReference>
<evidence type="ECO:0000256" key="7">
    <source>
        <dbReference type="ARBA" id="ARBA00022917"/>
    </source>
</evidence>
<dbReference type="InterPro" id="IPR014729">
    <property type="entry name" value="Rossmann-like_a/b/a_fold"/>
</dbReference>
<dbReference type="Proteomes" id="UP000320623">
    <property type="component" value="Unassembled WGS sequence"/>
</dbReference>
<evidence type="ECO:0000256" key="5">
    <source>
        <dbReference type="ARBA" id="ARBA00022840"/>
    </source>
</evidence>
<evidence type="ECO:0000256" key="6">
    <source>
        <dbReference type="ARBA" id="ARBA00022884"/>
    </source>
</evidence>
<gene>
    <name evidence="10" type="primary">tyrS</name>
    <name evidence="13" type="ORF">JGI1_02237</name>
</gene>
<dbReference type="Gene3D" id="3.40.50.620">
    <property type="entry name" value="HUPs"/>
    <property type="match status" value="1"/>
</dbReference>
<dbReference type="GO" id="GO:0005829">
    <property type="term" value="C:cytosol"/>
    <property type="evidence" value="ECO:0007669"/>
    <property type="project" value="TreeGrafter"/>
</dbReference>
<dbReference type="Pfam" id="PF00579">
    <property type="entry name" value="tRNA-synt_1b"/>
    <property type="match status" value="1"/>
</dbReference>
<dbReference type="HAMAP" id="MF_02007">
    <property type="entry name" value="Tyr_tRNA_synth_type2"/>
    <property type="match status" value="1"/>
</dbReference>
<dbReference type="PRINTS" id="PR01040">
    <property type="entry name" value="TRNASYNTHTYR"/>
</dbReference>
<dbReference type="InterPro" id="IPR036986">
    <property type="entry name" value="S4_RNA-bd_sf"/>
</dbReference>
<evidence type="ECO:0000313" key="13">
    <source>
        <dbReference type="EMBL" id="CUU09013.1"/>
    </source>
</evidence>
<dbReference type="Gene3D" id="1.10.240.10">
    <property type="entry name" value="Tyrosyl-Transfer RNA Synthetase"/>
    <property type="match status" value="1"/>
</dbReference>
<feature type="short sequence motif" description="'KMSKS' region" evidence="10">
    <location>
        <begin position="223"/>
        <end position="227"/>
    </location>
</feature>
<dbReference type="FunFam" id="3.40.50.620:FF:000061">
    <property type="entry name" value="Tyrosine--tRNA ligase"/>
    <property type="match status" value="1"/>
</dbReference>
<dbReference type="InterPro" id="IPR024108">
    <property type="entry name" value="Tyr-tRNA-ligase_bac_2"/>
</dbReference>
<dbReference type="OrthoDB" id="9804243at2"/>
<dbReference type="SMART" id="SM00363">
    <property type="entry name" value="S4"/>
    <property type="match status" value="1"/>
</dbReference>
<evidence type="ECO:0000256" key="2">
    <source>
        <dbReference type="ARBA" id="ARBA00022490"/>
    </source>
</evidence>
<dbReference type="InterPro" id="IPR054608">
    <property type="entry name" value="SYY-like_C"/>
</dbReference>
<keyword evidence="7 10" id="KW-0648">Protein biosynthesis</keyword>
<evidence type="ECO:0000256" key="1">
    <source>
        <dbReference type="ARBA" id="ARBA00011738"/>
    </source>
</evidence>
<dbReference type="PANTHER" id="PTHR11766">
    <property type="entry name" value="TYROSYL-TRNA SYNTHETASE"/>
    <property type="match status" value="1"/>
</dbReference>
<dbReference type="CDD" id="cd00805">
    <property type="entry name" value="TyrRS_core"/>
    <property type="match status" value="1"/>
</dbReference>
<keyword evidence="3 10" id="KW-0436">Ligase</keyword>
<comment type="subcellular location">
    <subcellularLocation>
        <location evidence="10">Cytoplasm</location>
    </subcellularLocation>
</comment>
<feature type="binding site" evidence="10">
    <location>
        <position position="226"/>
    </location>
    <ligand>
        <name>ATP</name>
        <dbReference type="ChEBI" id="CHEBI:30616"/>
    </ligand>
</feature>
<dbReference type="GO" id="GO:0004831">
    <property type="term" value="F:tyrosine-tRNA ligase activity"/>
    <property type="evidence" value="ECO:0007669"/>
    <property type="project" value="UniProtKB-UniRule"/>
</dbReference>
<evidence type="ECO:0000256" key="9">
    <source>
        <dbReference type="ARBA" id="ARBA00048248"/>
    </source>
</evidence>
<accession>A0A0S4NDQ1</accession>
<dbReference type="FunFam" id="3.10.290.10:FF:000022">
    <property type="entry name" value="Tyrosine--tRNA ligase"/>
    <property type="match status" value="1"/>
</dbReference>
<dbReference type="GO" id="GO:0006437">
    <property type="term" value="P:tyrosyl-tRNA aminoacylation"/>
    <property type="evidence" value="ECO:0007669"/>
    <property type="project" value="UniProtKB-UniRule"/>
</dbReference>
<dbReference type="RefSeq" id="WP_140945934.1">
    <property type="nucleotide sequence ID" value="NZ_FAOO01000027.1"/>
</dbReference>
<dbReference type="SUPFAM" id="SSF55174">
    <property type="entry name" value="Alpha-L RNA-binding motif"/>
    <property type="match status" value="1"/>
</dbReference>
<keyword evidence="4 10" id="KW-0547">Nucleotide-binding</keyword>
<evidence type="ECO:0000256" key="3">
    <source>
        <dbReference type="ARBA" id="ARBA00022598"/>
    </source>
</evidence>
<keyword evidence="8 10" id="KW-0030">Aminoacyl-tRNA synthetase</keyword>
<dbReference type="AlphaFoldDB" id="A0A0S4NDQ1"/>
<comment type="subunit">
    <text evidence="1 10">Homodimer.</text>
</comment>
<organism evidence="13 14">
    <name type="scientific">Candidatus Thermokryptus mobilis</name>
    <dbReference type="NCBI Taxonomy" id="1643428"/>
    <lineage>
        <taxon>Bacteria</taxon>
        <taxon>Pseudomonadati</taxon>
        <taxon>Candidatus Kryptoniota</taxon>
        <taxon>Candidatus Thermokryptus</taxon>
    </lineage>
</organism>
<dbReference type="Gene3D" id="3.10.290.10">
    <property type="entry name" value="RNA-binding S4 domain"/>
    <property type="match status" value="1"/>
</dbReference>
<dbReference type="EMBL" id="FAOO01000027">
    <property type="protein sequence ID" value="CUU09013.1"/>
    <property type="molecule type" value="Genomic_DNA"/>
</dbReference>
<dbReference type="EC" id="6.1.1.1" evidence="10"/>
<evidence type="ECO:0000313" key="14">
    <source>
        <dbReference type="Proteomes" id="UP000320623"/>
    </source>
</evidence>
<dbReference type="GO" id="GO:0005524">
    <property type="term" value="F:ATP binding"/>
    <property type="evidence" value="ECO:0007669"/>
    <property type="project" value="UniProtKB-UniRule"/>
</dbReference>
<evidence type="ECO:0000256" key="10">
    <source>
        <dbReference type="HAMAP-Rule" id="MF_02007"/>
    </source>
</evidence>
<dbReference type="NCBIfam" id="TIGR00234">
    <property type="entry name" value="tyrS"/>
    <property type="match status" value="1"/>
</dbReference>
<keyword evidence="5 10" id="KW-0067">ATP-binding</keyword>
<comment type="function">
    <text evidence="10">Catalyzes the attachment of tyrosine to tRNA(Tyr) in a two-step reaction: tyrosine is first activated by ATP to form Tyr-AMP and then transferred to the acceptor end of tRNA(Tyr).</text>
</comment>
<keyword evidence="14" id="KW-1185">Reference proteome</keyword>
<comment type="caution">
    <text evidence="10">Lacks conserved residue(s) required for the propagation of feature annotation.</text>
</comment>
<keyword evidence="6 11" id="KW-0694">RNA-binding</keyword>
<dbReference type="CDD" id="cd00165">
    <property type="entry name" value="S4"/>
    <property type="match status" value="1"/>
</dbReference>
<dbReference type="PROSITE" id="PS50889">
    <property type="entry name" value="S4"/>
    <property type="match status" value="1"/>
</dbReference>
<evidence type="ECO:0000256" key="8">
    <source>
        <dbReference type="ARBA" id="ARBA00023146"/>
    </source>
</evidence>
<dbReference type="InterPro" id="IPR002307">
    <property type="entry name" value="Tyr-tRNA-ligase"/>
</dbReference>
<evidence type="ECO:0000259" key="12">
    <source>
        <dbReference type="SMART" id="SM00363"/>
    </source>
</evidence>